<dbReference type="KEGG" id="lue:DCD74_02005"/>
<accession>A0A344J3L7</accession>
<reference evidence="3" key="1">
    <citation type="submission" date="2018-05" db="EMBL/GenBank/DDBJ databases">
        <title>Luteimonas pekinense sp. nov., isolated from human Meibomian gland secretions, Beijing, China.</title>
        <authorList>
            <person name="Wen T."/>
            <person name="Bai H."/>
            <person name="Lv H."/>
        </authorList>
    </citation>
    <scope>NUCLEOTIDE SEQUENCE [LARGE SCALE GENOMIC DNA]</scope>
    <source>
        <strain evidence="3">83-4</strain>
    </source>
</reference>
<feature type="transmembrane region" description="Helical" evidence="1">
    <location>
        <begin position="44"/>
        <end position="63"/>
    </location>
</feature>
<dbReference type="OrthoDB" id="6057962at2"/>
<feature type="transmembrane region" description="Helical" evidence="1">
    <location>
        <begin position="174"/>
        <end position="194"/>
    </location>
</feature>
<name>A0A344J3L7_9GAMM</name>
<evidence type="ECO:0000313" key="3">
    <source>
        <dbReference type="Proteomes" id="UP000251842"/>
    </source>
</evidence>
<keyword evidence="3" id="KW-1185">Reference proteome</keyword>
<sequence length="195" mass="21087">MSDPASATGISAPRFARFVSIALHPFAVFAMLTLLAAWRLDPASLPRVALGMAVVVAAVWAFVWQRHRGGHWGTVDASSKHERPLLYVVVLALMLAYAAWVSRASPLAGGIIAVMAMLCIAGIANRWIKLSLHMASLAFCAMALWPINRDIALVAFALLPLLGWSRLRMARHTWPEVVGGTMLGLATGIVLQLLR</sequence>
<feature type="transmembrane region" description="Helical" evidence="1">
    <location>
        <begin position="84"/>
        <end position="101"/>
    </location>
</feature>
<feature type="transmembrane region" description="Helical" evidence="1">
    <location>
        <begin position="107"/>
        <end position="125"/>
    </location>
</feature>
<keyword evidence="1" id="KW-0472">Membrane</keyword>
<feature type="transmembrane region" description="Helical" evidence="1">
    <location>
        <begin position="137"/>
        <end position="162"/>
    </location>
</feature>
<organism evidence="2 3">
    <name type="scientific">Solilutibacter oculi</name>
    <dbReference type="NCBI Taxonomy" id="2698682"/>
    <lineage>
        <taxon>Bacteria</taxon>
        <taxon>Pseudomonadati</taxon>
        <taxon>Pseudomonadota</taxon>
        <taxon>Gammaproteobacteria</taxon>
        <taxon>Lysobacterales</taxon>
        <taxon>Lysobacteraceae</taxon>
        <taxon>Solilutibacter</taxon>
    </lineage>
</organism>
<evidence type="ECO:0008006" key="4">
    <source>
        <dbReference type="Google" id="ProtNLM"/>
    </source>
</evidence>
<keyword evidence="1" id="KW-0812">Transmembrane</keyword>
<dbReference type="EMBL" id="CP029556">
    <property type="protein sequence ID" value="AXA83627.1"/>
    <property type="molecule type" value="Genomic_DNA"/>
</dbReference>
<dbReference type="RefSeq" id="WP_112925846.1">
    <property type="nucleotide sequence ID" value="NZ_CP029556.1"/>
</dbReference>
<evidence type="ECO:0000313" key="2">
    <source>
        <dbReference type="EMBL" id="AXA83627.1"/>
    </source>
</evidence>
<evidence type="ECO:0000256" key="1">
    <source>
        <dbReference type="SAM" id="Phobius"/>
    </source>
</evidence>
<keyword evidence="1" id="KW-1133">Transmembrane helix</keyword>
<proteinExistence type="predicted"/>
<dbReference type="AlphaFoldDB" id="A0A344J3L7"/>
<protein>
    <recommendedName>
        <fullName evidence="4">Phosphatidic acid phosphatase type 2/haloperoxidase domain-containing protein</fullName>
    </recommendedName>
</protein>
<dbReference type="Proteomes" id="UP000251842">
    <property type="component" value="Chromosome"/>
</dbReference>
<feature type="transmembrane region" description="Helical" evidence="1">
    <location>
        <begin position="18"/>
        <end position="38"/>
    </location>
</feature>
<gene>
    <name evidence="2" type="ORF">DCD74_02005</name>
</gene>